<dbReference type="InterPro" id="IPR012338">
    <property type="entry name" value="Beta-lactam/transpept-like"/>
</dbReference>
<evidence type="ECO:0000313" key="3">
    <source>
        <dbReference type="EMBL" id="KIL36034.1"/>
    </source>
</evidence>
<dbReference type="Gene3D" id="3.40.710.10">
    <property type="entry name" value="DD-peptidase/beta-lactamase superfamily"/>
    <property type="match status" value="1"/>
</dbReference>
<organism evidence="3 4">
    <name type="scientific">Cohnella kolymensis</name>
    <dbReference type="NCBI Taxonomy" id="1590652"/>
    <lineage>
        <taxon>Bacteria</taxon>
        <taxon>Bacillati</taxon>
        <taxon>Bacillota</taxon>
        <taxon>Bacilli</taxon>
        <taxon>Bacillales</taxon>
        <taxon>Paenibacillaceae</taxon>
        <taxon>Cohnella</taxon>
    </lineage>
</organism>
<evidence type="ECO:0000259" key="2">
    <source>
        <dbReference type="Pfam" id="PF00144"/>
    </source>
</evidence>
<proteinExistence type="predicted"/>
<accession>A0ABR5A4S3</accession>
<dbReference type="PANTHER" id="PTHR43283">
    <property type="entry name" value="BETA-LACTAMASE-RELATED"/>
    <property type="match status" value="1"/>
</dbReference>
<feature type="domain" description="Beta-lactamase-related" evidence="2">
    <location>
        <begin position="17"/>
        <end position="312"/>
    </location>
</feature>
<sequence>MFEWERLMRGWIGDGLLPGAAVDIRHEKFHYRTSFGNSRADTIYDLASLTKVTATLPGLLILAQREALKFSDRVSRYIPEFRYDAAVTILHLLTHTSGLPADLPYAPRNASRDVLALILDQQPLSEPGTRMVYSDLGMILLGEIVQRVSGQRLDRFLTEQVFQPLGMKETMFRPPPALRDRIAPTEYVDGEPVQGEVHDEKSVQMGGICGSAGLFSTAADMSTYAEAWLHPEEQTVLPADLMKQSVRHLGHGRALGWEVYGLSPPVGCGTRWSPGTFGHTGFTGTSIWIDPVKRVSAVVFSNAVHFGRDNRIRKLRPGMHDAIFASLFD</sequence>
<protein>
    <recommendedName>
        <fullName evidence="2">Beta-lactamase-related domain-containing protein</fullName>
    </recommendedName>
</protein>
<name>A0ABR5A4S3_9BACL</name>
<keyword evidence="1" id="KW-0378">Hydrolase</keyword>
<dbReference type="InterPro" id="IPR050789">
    <property type="entry name" value="Diverse_Enzym_Activities"/>
</dbReference>
<dbReference type="PANTHER" id="PTHR43283:SF11">
    <property type="entry name" value="BETA-LACTAMASE-RELATED DOMAIN-CONTAINING PROTEIN"/>
    <property type="match status" value="1"/>
</dbReference>
<evidence type="ECO:0000313" key="4">
    <source>
        <dbReference type="Proteomes" id="UP000054526"/>
    </source>
</evidence>
<gene>
    <name evidence="3" type="ORF">SD71_12015</name>
</gene>
<reference evidence="3 4" key="1">
    <citation type="submission" date="2014-12" db="EMBL/GenBank/DDBJ databases">
        <title>Draft genome sequence of Cohnella kolymensis strain B-2846.</title>
        <authorList>
            <person name="Karlyshev A.V."/>
            <person name="Kudryashova E.B."/>
        </authorList>
    </citation>
    <scope>NUCLEOTIDE SEQUENCE [LARGE SCALE GENOMIC DNA]</scope>
    <source>
        <strain evidence="3 4">VKM B-2846</strain>
    </source>
</reference>
<comment type="caution">
    <text evidence="3">The sequence shown here is derived from an EMBL/GenBank/DDBJ whole genome shotgun (WGS) entry which is preliminary data.</text>
</comment>
<keyword evidence="4" id="KW-1185">Reference proteome</keyword>
<dbReference type="Pfam" id="PF00144">
    <property type="entry name" value="Beta-lactamase"/>
    <property type="match status" value="1"/>
</dbReference>
<dbReference type="SUPFAM" id="SSF56601">
    <property type="entry name" value="beta-lactamase/transpeptidase-like"/>
    <property type="match status" value="1"/>
</dbReference>
<dbReference type="InterPro" id="IPR001466">
    <property type="entry name" value="Beta-lactam-related"/>
</dbReference>
<evidence type="ECO:0000256" key="1">
    <source>
        <dbReference type="ARBA" id="ARBA00022801"/>
    </source>
</evidence>
<dbReference type="EMBL" id="JXAL01000016">
    <property type="protein sequence ID" value="KIL36034.1"/>
    <property type="molecule type" value="Genomic_DNA"/>
</dbReference>
<dbReference type="Proteomes" id="UP000054526">
    <property type="component" value="Unassembled WGS sequence"/>
</dbReference>